<dbReference type="InterPro" id="IPR000719">
    <property type="entry name" value="Prot_kinase_dom"/>
</dbReference>
<organism evidence="23 24">
    <name type="scientific">Hibiscus sabdariffa</name>
    <name type="common">roselle</name>
    <dbReference type="NCBI Taxonomy" id="183260"/>
    <lineage>
        <taxon>Eukaryota</taxon>
        <taxon>Viridiplantae</taxon>
        <taxon>Streptophyta</taxon>
        <taxon>Embryophyta</taxon>
        <taxon>Tracheophyta</taxon>
        <taxon>Spermatophyta</taxon>
        <taxon>Magnoliopsida</taxon>
        <taxon>eudicotyledons</taxon>
        <taxon>Gunneridae</taxon>
        <taxon>Pentapetalae</taxon>
        <taxon>rosids</taxon>
        <taxon>malvids</taxon>
        <taxon>Malvales</taxon>
        <taxon>Malvaceae</taxon>
        <taxon>Malvoideae</taxon>
        <taxon>Hibiscus</taxon>
    </lineage>
</organism>
<dbReference type="InterPro" id="IPR032675">
    <property type="entry name" value="LRR_dom_sf"/>
</dbReference>
<dbReference type="Gene3D" id="3.30.200.20">
    <property type="entry name" value="Phosphorylase Kinase, domain 1"/>
    <property type="match status" value="2"/>
</dbReference>
<dbReference type="PANTHER" id="PTHR48006">
    <property type="entry name" value="LEUCINE-RICH REPEAT-CONTAINING PROTEIN DDB_G0281931-RELATED"/>
    <property type="match status" value="1"/>
</dbReference>
<dbReference type="Proteomes" id="UP001396334">
    <property type="component" value="Unassembled WGS sequence"/>
</dbReference>
<dbReference type="Gene3D" id="2.60.120.430">
    <property type="entry name" value="Galactose-binding lectin"/>
    <property type="match status" value="2"/>
</dbReference>
<keyword evidence="3" id="KW-0723">Serine/threonine-protein kinase</keyword>
<gene>
    <name evidence="23" type="ORF">V6N11_048645</name>
</gene>
<keyword evidence="4" id="KW-0597">Phosphoprotein</keyword>
<dbReference type="SUPFAM" id="SSF56112">
    <property type="entry name" value="Protein kinase-like (PK-like)"/>
    <property type="match status" value="2"/>
</dbReference>
<keyword evidence="13 21" id="KW-1133">Transmembrane helix</keyword>
<keyword evidence="15" id="KW-0675">Receptor</keyword>
<feature type="transmembrane region" description="Helical" evidence="21">
    <location>
        <begin position="1545"/>
        <end position="1569"/>
    </location>
</feature>
<evidence type="ECO:0000256" key="19">
    <source>
        <dbReference type="PROSITE-ProRule" id="PRU10141"/>
    </source>
</evidence>
<evidence type="ECO:0000256" key="15">
    <source>
        <dbReference type="ARBA" id="ARBA00023170"/>
    </source>
</evidence>
<keyword evidence="9" id="KW-0677">Repeat</keyword>
<evidence type="ECO:0000256" key="7">
    <source>
        <dbReference type="ARBA" id="ARBA00022692"/>
    </source>
</evidence>
<dbReference type="Pfam" id="PF00560">
    <property type="entry name" value="LRR_1"/>
    <property type="match status" value="4"/>
</dbReference>
<comment type="subcellular location">
    <subcellularLocation>
        <location evidence="1">Membrane</location>
        <topology evidence="1">Single-pass type I membrane protein</topology>
    </subcellularLocation>
</comment>
<dbReference type="SMART" id="SM00220">
    <property type="entry name" value="S_TKc"/>
    <property type="match status" value="1"/>
</dbReference>
<evidence type="ECO:0000259" key="22">
    <source>
        <dbReference type="PROSITE" id="PS50011"/>
    </source>
</evidence>
<sequence length="1613" mass="177992">MISKGIVFEADNRTVGAAVYDITTTQKWAISNVGVHSGVQNTLVRSTDSPELYTSSRLSPGSLRYYGLGLENGAYTVKLFFAETSFQDRSSQSWKSLARRVFDVYIQGTRQLRDFDISKDAGGVDRAIIKNFTANVTGNHLEIHLFWAGKGTCCTPKEGLYGPSISAISVVPNFVPTVCVIPPATPKEKNQASLIVGITVSVVVLALIIISVVIYKKGEQEDEEEEAVKQLSVASNQGNEQFVTEITTISAVRHRNLVKLYGCCIEGNRRLLVYEYLENKSLDQALFGKNDLHLDWPSRFNICLSTARGLAYLHEDSRPRIVHRNVKASNILLDAELFPKISDFGLAKLYDDKKTHITTCAAGTIPNSYYSLENERIYLLEWVWTLHENNQLLSLVDPTLVEFDENEALRTIGVALLCTQASPSMRPPMSRVVDMLGGDFEVNNVTTKPSYLTDWDFKDITGSLKNEKLQTSIVPNHSNIDVRSKDNAISRACDLPVLSPVNITEFKEIIQEGSQSIKAQDAATDPSEVRALNSIFRQWDTQAVESWNHSGEPCSGVALSQNDSVFEDPSNNPAIRCDCSFNSNTLCHITRLRVVDLNRRGEVPQELLNLPFLNYLKIDQNFFSGPLAIIGNMSRLEFLSIAFNDFSGPIPKQLGNLKELRMLSLGNNNFSGTLPPELGNLTKLEDLYINRCGLGGDIPSTFANLVQLQTVWASDNAFSGKIPDFVGNNWTKLIELRIQGNSFEGPIPSSFANLTSLITLKLDRIYNGSSSLGFLRNLKNLHDLDLSFNNITCTIPSDMFTRDSVKRSFLGNNSLTGAIPNKPSTLHTIDLSYNLLSGDLPSWVDRIPQLNLVGNNFTLNSSNIGRLPGSECLKRRFPCNRNAPRYAKFSIKCGGQQTISNGILFEADNKFLGAATYDATSTRKWAVSNTGEFAERQNQNRTSRLFPGSLRYSGLGLENGDYTVNLSFAEIGFPNRASQSQSVARRVFDVYIQQGTQQLRDFDISKEVDSVEKAITKSFTANVTGNHLEIHILWAVNGTSTIQEEGIYGPSVSAISVVPNIWTVGEIPRKEKKWTVLIAFITVSVVVLALILKFTIIHIKSKRDADLKEAPLDICTRPNTFSYSELKAATENFSPSNKLGEGGFGAVYRGTFSDGRVIAVKQLAISSRQGKSQFTAEVSTISAVQHRNLVKLHGYCIKGKRHLLVYEYLENKSLDQALFGHGNLHLDWSTRFNICLETARGLAYLHEESRPRIIHRDIKASNILLDAELCPKISDFGLAKLYDDTKTHISTRVAGTIGYLAPEYALRGHLTEKADVFSFGIVALEILSGRPNSDNRLEDHKIYLLEWAWALREKNQSLDLVDPNLAEFDGNEVLRVVRVALLCTQGSPSMRPPMSRVVAMLAGDIEVSGVITRPSYLTDWSFKDLTGGVVSEDAQGPGATPLLSPVNVSDFSDTTDGSCKAIKHVSGNIVAKPSSMFLESCLVGQTGSHNLIHFPGHTATDKKGKLAVAGLNVELQTVGQKYIKKTKQTGIFTDTESLERVEVKMGMVVVISLPLIFFCMLLGVGCFLFGRAKGRQDFRTNPQVYGVPAPPPGAAATSFPSPPHAKPDNLSSV</sequence>
<comment type="catalytic activity">
    <reaction evidence="17">
        <text>L-threonyl-[protein] + ATP = O-phospho-L-threonyl-[protein] + ADP + H(+)</text>
        <dbReference type="Rhea" id="RHEA:46608"/>
        <dbReference type="Rhea" id="RHEA-COMP:11060"/>
        <dbReference type="Rhea" id="RHEA-COMP:11605"/>
        <dbReference type="ChEBI" id="CHEBI:15378"/>
        <dbReference type="ChEBI" id="CHEBI:30013"/>
        <dbReference type="ChEBI" id="CHEBI:30616"/>
        <dbReference type="ChEBI" id="CHEBI:61977"/>
        <dbReference type="ChEBI" id="CHEBI:456216"/>
        <dbReference type="EC" id="2.7.11.1"/>
    </reaction>
</comment>
<dbReference type="EC" id="2.7.11.1" evidence="2"/>
<dbReference type="InterPro" id="IPR003591">
    <property type="entry name" value="Leu-rich_rpt_typical-subtyp"/>
</dbReference>
<feature type="domain" description="Protein kinase" evidence="22">
    <location>
        <begin position="190"/>
        <end position="613"/>
    </location>
</feature>
<proteinExistence type="predicted"/>
<dbReference type="InterPro" id="IPR051824">
    <property type="entry name" value="LRR_Rcpt-Like_S/T_Kinase"/>
</dbReference>
<evidence type="ECO:0000256" key="16">
    <source>
        <dbReference type="ARBA" id="ARBA00023180"/>
    </source>
</evidence>
<keyword evidence="11" id="KW-0418">Kinase</keyword>
<dbReference type="EMBL" id="JBBPBN010000050">
    <property type="protein sequence ID" value="KAK8992568.1"/>
    <property type="molecule type" value="Genomic_DNA"/>
</dbReference>
<keyword evidence="10 19" id="KW-0547">Nucleotide-binding</keyword>
<dbReference type="PROSITE" id="PS51450">
    <property type="entry name" value="LRR"/>
    <property type="match status" value="1"/>
</dbReference>
<evidence type="ECO:0000256" key="8">
    <source>
        <dbReference type="ARBA" id="ARBA00022729"/>
    </source>
</evidence>
<keyword evidence="5" id="KW-0433">Leucine-rich repeat</keyword>
<keyword evidence="6" id="KW-0808">Transferase</keyword>
<feature type="domain" description="Protein kinase" evidence="22">
    <location>
        <begin position="1133"/>
        <end position="1407"/>
    </location>
</feature>
<evidence type="ECO:0000256" key="1">
    <source>
        <dbReference type="ARBA" id="ARBA00004479"/>
    </source>
</evidence>
<feature type="transmembrane region" description="Helical" evidence="21">
    <location>
        <begin position="1076"/>
        <end position="1099"/>
    </location>
</feature>
<evidence type="ECO:0000256" key="2">
    <source>
        <dbReference type="ARBA" id="ARBA00012513"/>
    </source>
</evidence>
<keyword evidence="12 19" id="KW-0067">ATP-binding</keyword>
<comment type="catalytic activity">
    <reaction evidence="18">
        <text>L-seryl-[protein] + ATP = O-phospho-L-seryl-[protein] + ADP + H(+)</text>
        <dbReference type="Rhea" id="RHEA:17989"/>
        <dbReference type="Rhea" id="RHEA-COMP:9863"/>
        <dbReference type="Rhea" id="RHEA-COMP:11604"/>
        <dbReference type="ChEBI" id="CHEBI:15378"/>
        <dbReference type="ChEBI" id="CHEBI:29999"/>
        <dbReference type="ChEBI" id="CHEBI:30616"/>
        <dbReference type="ChEBI" id="CHEBI:83421"/>
        <dbReference type="ChEBI" id="CHEBI:456216"/>
        <dbReference type="EC" id="2.7.11.1"/>
    </reaction>
</comment>
<feature type="region of interest" description="Disordered" evidence="20">
    <location>
        <begin position="1583"/>
        <end position="1613"/>
    </location>
</feature>
<evidence type="ECO:0000313" key="24">
    <source>
        <dbReference type="Proteomes" id="UP001396334"/>
    </source>
</evidence>
<evidence type="ECO:0000256" key="12">
    <source>
        <dbReference type="ARBA" id="ARBA00022840"/>
    </source>
</evidence>
<dbReference type="InterPro" id="IPR017441">
    <property type="entry name" value="Protein_kinase_ATP_BS"/>
</dbReference>
<dbReference type="InterPro" id="IPR001611">
    <property type="entry name" value="Leu-rich_rpt"/>
</dbReference>
<dbReference type="SMART" id="SM00369">
    <property type="entry name" value="LRR_TYP"/>
    <property type="match status" value="2"/>
</dbReference>
<evidence type="ECO:0000256" key="9">
    <source>
        <dbReference type="ARBA" id="ARBA00022737"/>
    </source>
</evidence>
<comment type="caution">
    <text evidence="23">The sequence shown here is derived from an EMBL/GenBank/DDBJ whole genome shotgun (WGS) entry which is preliminary data.</text>
</comment>
<evidence type="ECO:0000256" key="18">
    <source>
        <dbReference type="ARBA" id="ARBA00048679"/>
    </source>
</evidence>
<reference evidence="23 24" key="1">
    <citation type="journal article" date="2024" name="G3 (Bethesda)">
        <title>Genome assembly of Hibiscus sabdariffa L. provides insights into metabolisms of medicinal natural products.</title>
        <authorList>
            <person name="Kim T."/>
        </authorList>
    </citation>
    <scope>NUCLEOTIDE SEQUENCE [LARGE SCALE GENOMIC DNA]</scope>
    <source>
        <strain evidence="23">TK-2024</strain>
        <tissue evidence="23">Old leaves</tissue>
    </source>
</reference>
<feature type="binding site" evidence="19">
    <location>
        <position position="1161"/>
    </location>
    <ligand>
        <name>ATP</name>
        <dbReference type="ChEBI" id="CHEBI:30616"/>
    </ligand>
</feature>
<protein>
    <recommendedName>
        <fullName evidence="2">non-specific serine/threonine protein kinase</fullName>
        <ecNumber evidence="2">2.7.11.1</ecNumber>
    </recommendedName>
</protein>
<evidence type="ECO:0000256" key="4">
    <source>
        <dbReference type="ARBA" id="ARBA00022553"/>
    </source>
</evidence>
<dbReference type="CDD" id="cd14066">
    <property type="entry name" value="STKc_IRAK"/>
    <property type="match status" value="1"/>
</dbReference>
<keyword evidence="16" id="KW-0325">Glycoprotein</keyword>
<evidence type="ECO:0000256" key="13">
    <source>
        <dbReference type="ARBA" id="ARBA00022989"/>
    </source>
</evidence>
<accession>A0ABR2PW30</accession>
<evidence type="ECO:0000256" key="5">
    <source>
        <dbReference type="ARBA" id="ARBA00022614"/>
    </source>
</evidence>
<keyword evidence="24" id="KW-1185">Reference proteome</keyword>
<dbReference type="InterPro" id="IPR011009">
    <property type="entry name" value="Kinase-like_dom_sf"/>
</dbReference>
<evidence type="ECO:0000256" key="11">
    <source>
        <dbReference type="ARBA" id="ARBA00022777"/>
    </source>
</evidence>
<keyword evidence="8" id="KW-0732">Signal</keyword>
<evidence type="ECO:0000256" key="17">
    <source>
        <dbReference type="ARBA" id="ARBA00047899"/>
    </source>
</evidence>
<dbReference type="Pfam" id="PF07714">
    <property type="entry name" value="PK_Tyr_Ser-Thr"/>
    <property type="match status" value="2"/>
</dbReference>
<evidence type="ECO:0000256" key="20">
    <source>
        <dbReference type="SAM" id="MobiDB-lite"/>
    </source>
</evidence>
<dbReference type="InterPro" id="IPR008271">
    <property type="entry name" value="Ser/Thr_kinase_AS"/>
</dbReference>
<dbReference type="Gene3D" id="1.10.510.10">
    <property type="entry name" value="Transferase(Phosphotransferase) domain 1"/>
    <property type="match status" value="3"/>
</dbReference>
<dbReference type="PROSITE" id="PS00107">
    <property type="entry name" value="PROTEIN_KINASE_ATP"/>
    <property type="match status" value="1"/>
</dbReference>
<name>A0ABR2PW30_9ROSI</name>
<evidence type="ECO:0000256" key="21">
    <source>
        <dbReference type="SAM" id="Phobius"/>
    </source>
</evidence>
<evidence type="ECO:0000256" key="10">
    <source>
        <dbReference type="ARBA" id="ARBA00022741"/>
    </source>
</evidence>
<feature type="transmembrane region" description="Helical" evidence="21">
    <location>
        <begin position="192"/>
        <end position="215"/>
    </location>
</feature>
<evidence type="ECO:0000313" key="23">
    <source>
        <dbReference type="EMBL" id="KAK8992568.1"/>
    </source>
</evidence>
<dbReference type="PANTHER" id="PTHR48006:SF34">
    <property type="entry name" value="OS08G0203700 PROTEIN"/>
    <property type="match status" value="1"/>
</dbReference>
<keyword evidence="7 21" id="KW-0812">Transmembrane</keyword>
<dbReference type="Pfam" id="PF11721">
    <property type="entry name" value="Malectin"/>
    <property type="match status" value="2"/>
</dbReference>
<dbReference type="PROSITE" id="PS00108">
    <property type="entry name" value="PROTEIN_KINASE_ST"/>
    <property type="match status" value="1"/>
</dbReference>
<dbReference type="SUPFAM" id="SSF52058">
    <property type="entry name" value="L domain-like"/>
    <property type="match status" value="1"/>
</dbReference>
<dbReference type="InterPro" id="IPR021720">
    <property type="entry name" value="Malectin_dom"/>
</dbReference>
<evidence type="ECO:0000256" key="6">
    <source>
        <dbReference type="ARBA" id="ARBA00022679"/>
    </source>
</evidence>
<keyword evidence="14 21" id="KW-0472">Membrane</keyword>
<evidence type="ECO:0000256" key="3">
    <source>
        <dbReference type="ARBA" id="ARBA00022527"/>
    </source>
</evidence>
<dbReference type="PROSITE" id="PS50011">
    <property type="entry name" value="PROTEIN_KINASE_DOM"/>
    <property type="match status" value="2"/>
</dbReference>
<evidence type="ECO:0000256" key="14">
    <source>
        <dbReference type="ARBA" id="ARBA00023136"/>
    </source>
</evidence>
<dbReference type="InterPro" id="IPR001245">
    <property type="entry name" value="Ser-Thr/Tyr_kinase_cat_dom"/>
</dbReference>
<dbReference type="Gene3D" id="3.80.10.10">
    <property type="entry name" value="Ribonuclease Inhibitor"/>
    <property type="match status" value="2"/>
</dbReference>